<dbReference type="SMART" id="SM01008">
    <property type="entry name" value="Ald_Xan_dh_C"/>
    <property type="match status" value="1"/>
</dbReference>
<dbReference type="InterPro" id="IPR000674">
    <property type="entry name" value="Ald_Oxase/Xan_DH_a/b"/>
</dbReference>
<evidence type="ECO:0000259" key="1">
    <source>
        <dbReference type="SMART" id="SM01008"/>
    </source>
</evidence>
<name>A0A369ALQ6_9BURK</name>
<comment type="caution">
    <text evidence="2">The sequence shown here is derived from an EMBL/GenBank/DDBJ whole genome shotgun (WGS) entry which is preliminary data.</text>
</comment>
<keyword evidence="3" id="KW-1185">Reference proteome</keyword>
<dbReference type="SUPFAM" id="SSF56003">
    <property type="entry name" value="Molybdenum cofactor-binding domain"/>
    <property type="match status" value="2"/>
</dbReference>
<dbReference type="AlphaFoldDB" id="A0A369ALQ6"/>
<sequence>MKRRTFVLSALGGAGLLVVGWGVAPQRSRLGKPEDFAGSQGDIALNGWIRITAQGRVVMAMPRAEMGQGVHTALPMLVADELDVPLEWVSTETAGPQSIYGNVAMFVASLPFHPRSTQPGQETVAARTGQWLVGKLARELGLSVTGGSSSVTDAWEPVRLAAATARAQLVAAAAQRWGVPAAEVQILNGTLQHGARRAHLGELAKAAVRIQPEQVRPKTAAQRKLIGQAALRRDVPAKVTGQAVFGIDVRPPGLLFAAVRMAPMLGGRMGALRNEAEVLRMPGVQKCLRLGAHAGATAGVAVVAHTTWHALRAVQALDVQWLAPADDQGQPRPPQALADSDRILQALVHEAKEGDGGTTFHSRGDAAQAEAQAHHQIEATYQAPYLAHATMEPMNGTALLQDGRLTLWLPTQVPSQARKLAAKAAGVDEAQVLLHVTLLGGGFGRRLEVDYVLQAMEAAKAMPGRPVQILWPREEDTTHDFYRPASAAHLRASWGADWGSAGAVGAVGVRPQSLRIHSAGDAITPRWMARTLPALAGPVDMPDKTAMEGMFDQPYAIAHQHMRHAATRNEVPVGFWRSVGHSHHAFFIESFIDEMAAESKADPVAFRLSLLADMPRHAAVLRLAADKAGWGAPLAAGRARGVALHESFGSIVAQVAEVTLDKGAPRVHRVVVAVDCGTVVNPDIVAQQMESGVIFGLTAALHGRIDVKGGMVQQKSFPDYPLLGLAQSPVIETHIVPSSLPPTGVGEPGTPPIAPAVANALFALTGKRLRALPLRLV</sequence>
<dbReference type="Proteomes" id="UP000252174">
    <property type="component" value="Unassembled WGS sequence"/>
</dbReference>
<dbReference type="Pfam" id="PF20256">
    <property type="entry name" value="MoCoBD_2"/>
    <property type="match status" value="2"/>
</dbReference>
<proteinExistence type="predicted"/>
<dbReference type="InterPro" id="IPR012368">
    <property type="entry name" value="OxRdtase_Mopterin-bd_su_IorB"/>
</dbReference>
<dbReference type="GO" id="GO:0016491">
    <property type="term" value="F:oxidoreductase activity"/>
    <property type="evidence" value="ECO:0007669"/>
    <property type="project" value="InterPro"/>
</dbReference>
<dbReference type="InterPro" id="IPR037165">
    <property type="entry name" value="AldOxase/xan_DH_Mopterin-bd_sf"/>
</dbReference>
<dbReference type="Pfam" id="PF02738">
    <property type="entry name" value="MoCoBD_1"/>
    <property type="match status" value="2"/>
</dbReference>
<dbReference type="PIRSF" id="PIRSF036389">
    <property type="entry name" value="IOR_B"/>
    <property type="match status" value="1"/>
</dbReference>
<dbReference type="EMBL" id="QPJU01000006">
    <property type="protein sequence ID" value="RCX09206.1"/>
    <property type="molecule type" value="Genomic_DNA"/>
</dbReference>
<accession>A0A369ALQ6</accession>
<dbReference type="InterPro" id="IPR052516">
    <property type="entry name" value="N-heterocyclic_Hydroxylase"/>
</dbReference>
<protein>
    <submittedName>
        <fullName evidence="2">Isoquinoline 1-oxidoreductase beta subunit</fullName>
    </submittedName>
</protein>
<dbReference type="PANTHER" id="PTHR47495">
    <property type="entry name" value="ALDEHYDE DEHYDROGENASE"/>
    <property type="match status" value="1"/>
</dbReference>
<gene>
    <name evidence="2" type="ORF">DFR45_10694</name>
</gene>
<evidence type="ECO:0000313" key="3">
    <source>
        <dbReference type="Proteomes" id="UP000252174"/>
    </source>
</evidence>
<evidence type="ECO:0000313" key="2">
    <source>
        <dbReference type="EMBL" id="RCX09206.1"/>
    </source>
</evidence>
<dbReference type="Gene3D" id="3.90.1170.50">
    <property type="entry name" value="Aldehyde oxidase/xanthine dehydrogenase, a/b hammerhead"/>
    <property type="match status" value="1"/>
</dbReference>
<dbReference type="Gene3D" id="3.30.365.10">
    <property type="entry name" value="Aldehyde oxidase/xanthine dehydrogenase, molybdopterin binding domain"/>
    <property type="match status" value="4"/>
</dbReference>
<organism evidence="2 3">
    <name type="scientific">Extensimonas vulgaris</name>
    <dbReference type="NCBI Taxonomy" id="1031594"/>
    <lineage>
        <taxon>Bacteria</taxon>
        <taxon>Pseudomonadati</taxon>
        <taxon>Pseudomonadota</taxon>
        <taxon>Betaproteobacteria</taxon>
        <taxon>Burkholderiales</taxon>
        <taxon>Comamonadaceae</taxon>
        <taxon>Extensimonas</taxon>
    </lineage>
</organism>
<feature type="domain" description="Aldehyde oxidase/xanthine dehydrogenase a/b hammerhead" evidence="1">
    <location>
        <begin position="240"/>
        <end position="333"/>
    </location>
</feature>
<dbReference type="OrthoDB" id="9767994at2"/>
<dbReference type="InterPro" id="IPR046867">
    <property type="entry name" value="AldOxase/xan_DH_MoCoBD2"/>
</dbReference>
<reference evidence="2 3" key="1">
    <citation type="submission" date="2018-07" db="EMBL/GenBank/DDBJ databases">
        <title>Genomic Encyclopedia of Type Strains, Phase IV (KMG-IV): sequencing the most valuable type-strain genomes for metagenomic binning, comparative biology and taxonomic classification.</title>
        <authorList>
            <person name="Goeker M."/>
        </authorList>
    </citation>
    <scope>NUCLEOTIDE SEQUENCE [LARGE SCALE GENOMIC DNA]</scope>
    <source>
        <strain evidence="2 3">DSM 100911</strain>
    </source>
</reference>
<dbReference type="RefSeq" id="WP_114483542.1">
    <property type="nucleotide sequence ID" value="NZ_QPJU01000006.1"/>
</dbReference>
<dbReference type="PANTHER" id="PTHR47495:SF2">
    <property type="entry name" value="ALDEHYDE DEHYDROGENASE"/>
    <property type="match status" value="1"/>
</dbReference>
<dbReference type="InterPro" id="IPR008274">
    <property type="entry name" value="AldOxase/xan_DH_MoCoBD1"/>
</dbReference>